<dbReference type="GO" id="GO:0004070">
    <property type="term" value="F:aspartate carbamoyltransferase activity"/>
    <property type="evidence" value="ECO:0007669"/>
    <property type="project" value="UniProtKB-UniRule"/>
</dbReference>
<dbReference type="STRING" id="500633.CLOHIR_00048"/>
<feature type="binding site" evidence="7">
    <location>
        <position position="104"/>
    </location>
    <ligand>
        <name>carbamoyl phosphate</name>
        <dbReference type="ChEBI" id="CHEBI:58228"/>
    </ligand>
</feature>
<dbReference type="InterPro" id="IPR002082">
    <property type="entry name" value="Asp_carbamoyltransf"/>
</dbReference>
<evidence type="ECO:0000256" key="6">
    <source>
        <dbReference type="ARBA" id="ARBA00048859"/>
    </source>
</evidence>
<dbReference type="InterPro" id="IPR006131">
    <property type="entry name" value="Asp_carbamoyltransf_Asp/Orn-bd"/>
</dbReference>
<dbReference type="HOGENOM" id="CLU_043846_1_2_9"/>
<evidence type="ECO:0000256" key="4">
    <source>
        <dbReference type="ARBA" id="ARBA00022975"/>
    </source>
</evidence>
<comment type="pathway">
    <text evidence="1 7">Pyrimidine metabolism; UMP biosynthesis via de novo pathway; (S)-dihydroorotate from bicarbonate: step 2/3.</text>
</comment>
<keyword evidence="4 7" id="KW-0665">Pyrimidine biosynthesis</keyword>
<comment type="function">
    <text evidence="5 7">Catalyzes the condensation of carbamoyl phosphate and aspartate to form carbamoyl aspartate and inorganic phosphate, the committed step in the de novo pyrimidine nucleotide biosynthesis pathway.</text>
</comment>
<feature type="domain" description="Aspartate/ornithine carbamoyltransferase Asp/Orn-binding" evidence="8">
    <location>
        <begin position="152"/>
        <end position="298"/>
    </location>
</feature>
<proteinExistence type="inferred from homology"/>
<dbReference type="InterPro" id="IPR006132">
    <property type="entry name" value="Asp/Orn_carbamoyltranf_P-bd"/>
</dbReference>
<comment type="similarity">
    <text evidence="2 7">Belongs to the aspartate/ornithine carbamoyltransferase superfamily. ATCase family.</text>
</comment>
<name>B6FVZ9_PEPHT</name>
<feature type="binding site" evidence="7">
    <location>
        <position position="264"/>
    </location>
    <ligand>
        <name>carbamoyl phosphate</name>
        <dbReference type="ChEBI" id="CHEBI:58228"/>
    </ligand>
</feature>
<dbReference type="PRINTS" id="PR00101">
    <property type="entry name" value="ATCASE"/>
</dbReference>
<feature type="binding site" evidence="7">
    <location>
        <position position="135"/>
    </location>
    <ligand>
        <name>carbamoyl phosphate</name>
        <dbReference type="ChEBI" id="CHEBI:58228"/>
    </ligand>
</feature>
<feature type="binding site" evidence="7">
    <location>
        <position position="225"/>
    </location>
    <ligand>
        <name>L-aspartate</name>
        <dbReference type="ChEBI" id="CHEBI:29991"/>
    </ligand>
</feature>
<feature type="binding site" evidence="7">
    <location>
        <position position="132"/>
    </location>
    <ligand>
        <name>carbamoyl phosphate</name>
        <dbReference type="ChEBI" id="CHEBI:58228"/>
    </ligand>
</feature>
<keyword evidence="11" id="KW-1185">Reference proteome</keyword>
<evidence type="ECO:0000256" key="7">
    <source>
        <dbReference type="HAMAP-Rule" id="MF_00001"/>
    </source>
</evidence>
<dbReference type="UniPathway" id="UPA00070">
    <property type="reaction ID" value="UER00116"/>
</dbReference>
<dbReference type="eggNOG" id="COG0540">
    <property type="taxonomic scope" value="Bacteria"/>
</dbReference>
<feature type="binding site" evidence="7">
    <location>
        <position position="265"/>
    </location>
    <ligand>
        <name>carbamoyl phosphate</name>
        <dbReference type="ChEBI" id="CHEBI:58228"/>
    </ligand>
</feature>
<feature type="binding site" evidence="7">
    <location>
        <position position="165"/>
    </location>
    <ligand>
        <name>L-aspartate</name>
        <dbReference type="ChEBI" id="CHEBI:29991"/>
    </ligand>
</feature>
<dbReference type="AlphaFoldDB" id="B6FVZ9"/>
<evidence type="ECO:0000313" key="10">
    <source>
        <dbReference type="EMBL" id="EEA86277.1"/>
    </source>
</evidence>
<evidence type="ECO:0000256" key="3">
    <source>
        <dbReference type="ARBA" id="ARBA00022679"/>
    </source>
</evidence>
<sequence length="307" mass="34569">MLKSRNLIQPEDFTVEEIDEVLSLGQRIMKNPEKYIHVCDGKLLATLFYEPSTRTRLSFESAMNRLGGRVVGFSDPKASSTSKGETLQDTMRTVSNYVDIIAMRHPVAGAAAEAVEACSVPFINAGDGGNQHPTQTLTDLLTIKTLKGNLSGHTVGLCGDLKYGRTVHSLVKAMSRYPDTKFVFIAPDELKMPDSVKEAIKGHEFVETNDLESAIPDLDILYMTRVQRERFDDIEEYERLKDTYILNKEKLTDAKEDMLILHPLPRVNEISTDVDDDKRAVYFEQAKFGMYVRMALIMKLLGIKDPE</sequence>
<evidence type="ECO:0000256" key="2">
    <source>
        <dbReference type="ARBA" id="ARBA00008896"/>
    </source>
</evidence>
<evidence type="ECO:0000259" key="8">
    <source>
        <dbReference type="Pfam" id="PF00185"/>
    </source>
</evidence>
<dbReference type="EC" id="2.1.3.2" evidence="7"/>
<dbReference type="SUPFAM" id="SSF53671">
    <property type="entry name" value="Aspartate/ornithine carbamoyltransferase"/>
    <property type="match status" value="1"/>
</dbReference>
<dbReference type="GO" id="GO:0006520">
    <property type="term" value="P:amino acid metabolic process"/>
    <property type="evidence" value="ECO:0007669"/>
    <property type="project" value="InterPro"/>
</dbReference>
<dbReference type="Proteomes" id="UP000003178">
    <property type="component" value="Unassembled WGS sequence"/>
</dbReference>
<comment type="caution">
    <text evidence="10">The sequence shown here is derived from an EMBL/GenBank/DDBJ whole genome shotgun (WGS) entry which is preliminary data.</text>
</comment>
<feature type="binding site" evidence="7">
    <location>
        <position position="83"/>
    </location>
    <ligand>
        <name>L-aspartate</name>
        <dbReference type="ChEBI" id="CHEBI:29991"/>
    </ligand>
</feature>
<evidence type="ECO:0000259" key="9">
    <source>
        <dbReference type="Pfam" id="PF02729"/>
    </source>
</evidence>
<dbReference type="GO" id="GO:0044205">
    <property type="term" value="P:'de novo' UMP biosynthetic process"/>
    <property type="evidence" value="ECO:0007669"/>
    <property type="project" value="UniProtKB-UniRule"/>
</dbReference>
<comment type="subunit">
    <text evidence="7">Heterododecamer (2C3:3R2) of six catalytic PyrB chains organized as two trimers (C3), and six regulatory PyrI chains organized as three dimers (R2).</text>
</comment>
<feature type="domain" description="Aspartate/ornithine carbamoyltransferase carbamoyl-P binding" evidence="9">
    <location>
        <begin position="5"/>
        <end position="144"/>
    </location>
</feature>
<dbReference type="PRINTS" id="PR00100">
    <property type="entry name" value="AOTCASE"/>
</dbReference>
<dbReference type="PANTHER" id="PTHR45753">
    <property type="entry name" value="ORNITHINE CARBAMOYLTRANSFERASE, MITOCHONDRIAL"/>
    <property type="match status" value="1"/>
</dbReference>
<gene>
    <name evidence="7 10" type="primary">pyrB</name>
    <name evidence="10" type="ORF">CLOHIR_00048</name>
</gene>
<dbReference type="NCBIfam" id="NF002032">
    <property type="entry name" value="PRK00856.1"/>
    <property type="match status" value="1"/>
</dbReference>
<dbReference type="PROSITE" id="PS00097">
    <property type="entry name" value="CARBAMOYLTRANSFERASE"/>
    <property type="match status" value="1"/>
</dbReference>
<evidence type="ECO:0000313" key="11">
    <source>
        <dbReference type="Proteomes" id="UP000003178"/>
    </source>
</evidence>
<reference evidence="10 11" key="1">
    <citation type="submission" date="2008-09" db="EMBL/GenBank/DDBJ databases">
        <authorList>
            <person name="Fulton L."/>
            <person name="Clifton S."/>
            <person name="Fulton B."/>
            <person name="Xu J."/>
            <person name="Minx P."/>
            <person name="Pepin K.H."/>
            <person name="Johnson M."/>
            <person name="Thiruvilangam P."/>
            <person name="Bhonagiri V."/>
            <person name="Nash W.E."/>
            <person name="Mardis E.R."/>
            <person name="Wilson R.K."/>
        </authorList>
    </citation>
    <scope>NUCLEOTIDE SEQUENCE [LARGE SCALE GENOMIC DNA]</scope>
    <source>
        <strain evidence="10 11">DSM 13275</strain>
    </source>
</reference>
<dbReference type="Pfam" id="PF00185">
    <property type="entry name" value="OTCace"/>
    <property type="match status" value="1"/>
</dbReference>
<dbReference type="InterPro" id="IPR006130">
    <property type="entry name" value="Asp/Orn_carbamoylTrfase"/>
</dbReference>
<protein>
    <recommendedName>
        <fullName evidence="7">Aspartate carbamoyltransferase</fullName>
        <ecNumber evidence="7">2.1.3.2</ecNumber>
    </recommendedName>
    <alternativeName>
        <fullName evidence="7">Aspartate transcarbamylase</fullName>
        <shortName evidence="7">ATCase</shortName>
    </alternativeName>
</protein>
<dbReference type="RefSeq" id="WP_006438965.1">
    <property type="nucleotide sequence ID" value="NZ_DS995354.1"/>
</dbReference>
<reference evidence="10 11" key="2">
    <citation type="submission" date="2008-10" db="EMBL/GenBank/DDBJ databases">
        <title>Draft genome sequence of Clostridium hiranonis (DSM 13275).</title>
        <authorList>
            <person name="Sudarsanam P."/>
            <person name="Ley R."/>
            <person name="Guruge J."/>
            <person name="Turnbaugh P.J."/>
            <person name="Mahowald M."/>
            <person name="Liep D."/>
            <person name="Gordon J."/>
        </authorList>
    </citation>
    <scope>NUCLEOTIDE SEQUENCE [LARGE SCALE GENOMIC DNA]</scope>
    <source>
        <strain evidence="10 11">DSM 13275</strain>
    </source>
</reference>
<dbReference type="EMBL" id="ABWP01000003">
    <property type="protein sequence ID" value="EEA86277.1"/>
    <property type="molecule type" value="Genomic_DNA"/>
</dbReference>
<accession>B6FVZ9</accession>
<dbReference type="GO" id="GO:0006207">
    <property type="term" value="P:'de novo' pyrimidine nucleobase biosynthetic process"/>
    <property type="evidence" value="ECO:0007669"/>
    <property type="project" value="InterPro"/>
</dbReference>
<dbReference type="NCBIfam" id="TIGR00670">
    <property type="entry name" value="asp_carb_tr"/>
    <property type="match status" value="1"/>
</dbReference>
<keyword evidence="3 7" id="KW-0808">Transferase</keyword>
<dbReference type="Gene3D" id="3.40.50.1370">
    <property type="entry name" value="Aspartate/ornithine carbamoyltransferase"/>
    <property type="match status" value="2"/>
</dbReference>
<dbReference type="InterPro" id="IPR036901">
    <property type="entry name" value="Asp/Orn_carbamoylTrfase_sf"/>
</dbReference>
<evidence type="ECO:0000256" key="5">
    <source>
        <dbReference type="ARBA" id="ARBA00043884"/>
    </source>
</evidence>
<organism evidence="10 11">
    <name type="scientific">Peptacetobacter hiranonis (strain DSM 13275 / JCM 10541 / KCTC 15199 / TO-931)</name>
    <name type="common">Clostridium hiranonis</name>
    <dbReference type="NCBI Taxonomy" id="500633"/>
    <lineage>
        <taxon>Bacteria</taxon>
        <taxon>Bacillati</taxon>
        <taxon>Bacillota</taxon>
        <taxon>Clostridia</taxon>
        <taxon>Peptostreptococcales</taxon>
        <taxon>Peptostreptococcaceae</taxon>
        <taxon>Peptacetobacter</taxon>
    </lineage>
</organism>
<dbReference type="PANTHER" id="PTHR45753:SF6">
    <property type="entry name" value="ASPARTATE CARBAMOYLTRANSFERASE"/>
    <property type="match status" value="1"/>
</dbReference>
<feature type="binding site" evidence="7">
    <location>
        <position position="55"/>
    </location>
    <ligand>
        <name>carbamoyl phosphate</name>
        <dbReference type="ChEBI" id="CHEBI:58228"/>
    </ligand>
</feature>
<dbReference type="FunFam" id="3.40.50.1370:FF:000002">
    <property type="entry name" value="Aspartate carbamoyltransferase 2"/>
    <property type="match status" value="1"/>
</dbReference>
<evidence type="ECO:0000256" key="1">
    <source>
        <dbReference type="ARBA" id="ARBA00004852"/>
    </source>
</evidence>
<feature type="binding site" evidence="7">
    <location>
        <position position="54"/>
    </location>
    <ligand>
        <name>carbamoyl phosphate</name>
        <dbReference type="ChEBI" id="CHEBI:58228"/>
    </ligand>
</feature>
<dbReference type="HAMAP" id="MF_00001">
    <property type="entry name" value="Asp_carb_tr"/>
    <property type="match status" value="1"/>
</dbReference>
<dbReference type="Pfam" id="PF02729">
    <property type="entry name" value="OTCace_N"/>
    <property type="match status" value="1"/>
</dbReference>
<dbReference type="GO" id="GO:0016597">
    <property type="term" value="F:amino acid binding"/>
    <property type="evidence" value="ECO:0007669"/>
    <property type="project" value="InterPro"/>
</dbReference>
<dbReference type="OrthoDB" id="9774690at2"/>
<comment type="catalytic activity">
    <reaction evidence="6 7">
        <text>carbamoyl phosphate + L-aspartate = N-carbamoyl-L-aspartate + phosphate + H(+)</text>
        <dbReference type="Rhea" id="RHEA:20013"/>
        <dbReference type="ChEBI" id="CHEBI:15378"/>
        <dbReference type="ChEBI" id="CHEBI:29991"/>
        <dbReference type="ChEBI" id="CHEBI:32814"/>
        <dbReference type="ChEBI" id="CHEBI:43474"/>
        <dbReference type="ChEBI" id="CHEBI:58228"/>
        <dbReference type="EC" id="2.1.3.2"/>
    </reaction>
</comment>